<protein>
    <submittedName>
        <fullName evidence="1">Uncharacterized protein</fullName>
    </submittedName>
</protein>
<evidence type="ECO:0000313" key="1">
    <source>
        <dbReference type="EMBL" id="GCA63102.1"/>
    </source>
</evidence>
<organism evidence="1 2">
    <name type="scientific">Kipferlia bialata</name>
    <dbReference type="NCBI Taxonomy" id="797122"/>
    <lineage>
        <taxon>Eukaryota</taxon>
        <taxon>Metamonada</taxon>
        <taxon>Carpediemonas-like organisms</taxon>
        <taxon>Kipferlia</taxon>
    </lineage>
</organism>
<name>A0A391P441_9EUKA</name>
<keyword evidence="2" id="KW-1185">Reference proteome</keyword>
<evidence type="ECO:0000313" key="2">
    <source>
        <dbReference type="Proteomes" id="UP000265618"/>
    </source>
</evidence>
<comment type="caution">
    <text evidence="1">The sequence shown here is derived from an EMBL/GenBank/DDBJ whole genome shotgun (WGS) entry which is preliminary data.</text>
</comment>
<gene>
    <name evidence="1" type="ORF">KIPB_007870</name>
</gene>
<accession>A0A391P441</accession>
<dbReference type="Proteomes" id="UP000265618">
    <property type="component" value="Unassembled WGS sequence"/>
</dbReference>
<reference evidence="1 2" key="1">
    <citation type="journal article" date="2018" name="PLoS ONE">
        <title>The draft genome of Kipferlia bialata reveals reductive genome evolution in fornicate parasites.</title>
        <authorList>
            <person name="Tanifuji G."/>
            <person name="Takabayashi S."/>
            <person name="Kume K."/>
            <person name="Takagi M."/>
            <person name="Nakayama T."/>
            <person name="Kamikawa R."/>
            <person name="Inagaki Y."/>
            <person name="Hashimoto T."/>
        </authorList>
    </citation>
    <scope>NUCLEOTIDE SEQUENCE [LARGE SCALE GENOMIC DNA]</scope>
    <source>
        <strain evidence="1">NY0173</strain>
    </source>
</reference>
<sequence length="68" mass="7792">MITTRVTPVAGMVKPGNFPMSPKYTLYYRACSACHSHNRIQSPQQQFSLIALSYTQRSILYQCSWDMS</sequence>
<dbReference type="AlphaFoldDB" id="A0A391P441"/>
<dbReference type="EMBL" id="BDIP01002307">
    <property type="protein sequence ID" value="GCA63102.1"/>
    <property type="molecule type" value="Genomic_DNA"/>
</dbReference>
<proteinExistence type="predicted"/>